<keyword evidence="4 6" id="KW-0472">Membrane</keyword>
<feature type="transmembrane region" description="Helical" evidence="6">
    <location>
        <begin position="331"/>
        <end position="351"/>
    </location>
</feature>
<sequence length="607" mass="63651">MAPRTQDAAALPASTHQNTPAPRPTTPASSALPSTSTSTTPLSAWVDPSIVPSNMILSDKPKFTGSPARFGSSSSSSSSSLAPAPSDSGLPASALPLTDVTITAEPATNGNSRYMWLALFLMTLFTGAGIFLFRVQVVVMGDDDALDPGTFIAFLCLGSFVGQLPYVLHLARQVTSARPTKFVFLGAFAGIFNCAGMNGYVMMTTDGGEASLLAPLTSLWVVLPVLYGVVVIGDRLSGRRWFGVLLSIGAGVMFAFSGGGEGVDFSDTRTVGLYFLCFFGWGICTILFQLVSAAKDGSFAAGYAANVFGFALTGVIFVAAVHRSIDWHLTAGHAIVAVGGCLHGLGTVGFLHLCKTMPEEAAVVAPLSTLTVLWPVFFGMIILGESSPPLKIAGIIAAVFGALLMGIQDLNELKDMIFKKRGEPVVYEHVNLLAGKPVVRGGYDVSDAVEEDTRVVIRSARARKGRVTLTLEVSAPLLSTTDTEVIHLPTITLDPNTIEQDDDDDGEGNDDDDAEGTATTTTTNNNNNNGDALAIHERERLTAATTTAEQFGFDHQQQQGGGAGRLESTSMLSSSTLPLLPPGHVAPGDTETTVVVVDHGGRGDGRH</sequence>
<keyword evidence="3 6" id="KW-1133">Transmembrane helix</keyword>
<evidence type="ECO:0000313" key="7">
    <source>
        <dbReference type="EMBL" id="EGD77707.1"/>
    </source>
</evidence>
<feature type="transmembrane region" description="Helical" evidence="6">
    <location>
        <begin position="182"/>
        <end position="201"/>
    </location>
</feature>
<dbReference type="KEGG" id="sre:PTSG_08800"/>
<dbReference type="AlphaFoldDB" id="F2UKQ8"/>
<feature type="compositionally biased region" description="Low complexity" evidence="5">
    <location>
        <begin position="26"/>
        <end position="44"/>
    </location>
</feature>
<accession>F2UKQ8</accession>
<dbReference type="eggNOG" id="ENOG502SFFK">
    <property type="taxonomic scope" value="Eukaryota"/>
</dbReference>
<feature type="transmembrane region" description="Helical" evidence="6">
    <location>
        <begin position="116"/>
        <end position="139"/>
    </location>
</feature>
<dbReference type="Proteomes" id="UP000007799">
    <property type="component" value="Unassembled WGS sequence"/>
</dbReference>
<feature type="transmembrane region" description="Helical" evidence="6">
    <location>
        <begin position="363"/>
        <end position="384"/>
    </location>
</feature>
<feature type="transmembrane region" description="Helical" evidence="6">
    <location>
        <begin position="240"/>
        <end position="259"/>
    </location>
</feature>
<feature type="region of interest" description="Disordered" evidence="5">
    <location>
        <begin position="67"/>
        <end position="87"/>
    </location>
</feature>
<feature type="compositionally biased region" description="Acidic residues" evidence="5">
    <location>
        <begin position="499"/>
        <end position="515"/>
    </location>
</feature>
<evidence type="ECO:0000256" key="1">
    <source>
        <dbReference type="ARBA" id="ARBA00004141"/>
    </source>
</evidence>
<dbReference type="InParanoid" id="F2UKQ8"/>
<proteinExistence type="predicted"/>
<dbReference type="PANTHER" id="PTHR32322">
    <property type="entry name" value="INNER MEMBRANE TRANSPORTER"/>
    <property type="match status" value="1"/>
</dbReference>
<evidence type="ECO:0008006" key="9">
    <source>
        <dbReference type="Google" id="ProtNLM"/>
    </source>
</evidence>
<keyword evidence="8" id="KW-1185">Reference proteome</keyword>
<dbReference type="OMA" id="ICTILFQ"/>
<feature type="compositionally biased region" description="Low complexity" evidence="5">
    <location>
        <begin position="72"/>
        <end position="87"/>
    </location>
</feature>
<evidence type="ECO:0000256" key="5">
    <source>
        <dbReference type="SAM" id="MobiDB-lite"/>
    </source>
</evidence>
<evidence type="ECO:0000256" key="4">
    <source>
        <dbReference type="ARBA" id="ARBA00023136"/>
    </source>
</evidence>
<feature type="transmembrane region" description="Helical" evidence="6">
    <location>
        <begin position="213"/>
        <end position="233"/>
    </location>
</feature>
<name>F2UKQ8_SALR5</name>
<dbReference type="EMBL" id="GL832979">
    <property type="protein sequence ID" value="EGD77707.1"/>
    <property type="molecule type" value="Genomic_DNA"/>
</dbReference>
<evidence type="ECO:0000256" key="2">
    <source>
        <dbReference type="ARBA" id="ARBA00022692"/>
    </source>
</evidence>
<feature type="transmembrane region" description="Helical" evidence="6">
    <location>
        <begin position="151"/>
        <end position="170"/>
    </location>
</feature>
<organism evidence="8">
    <name type="scientific">Salpingoeca rosetta (strain ATCC 50818 / BSB-021)</name>
    <dbReference type="NCBI Taxonomy" id="946362"/>
    <lineage>
        <taxon>Eukaryota</taxon>
        <taxon>Choanoflagellata</taxon>
        <taxon>Craspedida</taxon>
        <taxon>Salpingoecidae</taxon>
        <taxon>Salpingoeca</taxon>
    </lineage>
</organism>
<dbReference type="PANTHER" id="PTHR32322:SF2">
    <property type="entry name" value="EAMA DOMAIN-CONTAINING PROTEIN"/>
    <property type="match status" value="1"/>
</dbReference>
<gene>
    <name evidence="7" type="ORF">PTSG_08800</name>
</gene>
<dbReference type="SUPFAM" id="SSF103481">
    <property type="entry name" value="Multidrug resistance efflux transporter EmrE"/>
    <property type="match status" value="2"/>
</dbReference>
<evidence type="ECO:0000256" key="3">
    <source>
        <dbReference type="ARBA" id="ARBA00022989"/>
    </source>
</evidence>
<feature type="compositionally biased region" description="Low complexity" evidence="5">
    <location>
        <begin position="516"/>
        <end position="530"/>
    </location>
</feature>
<feature type="region of interest" description="Disordered" evidence="5">
    <location>
        <begin position="555"/>
        <end position="591"/>
    </location>
</feature>
<feature type="region of interest" description="Disordered" evidence="5">
    <location>
        <begin position="490"/>
        <end position="530"/>
    </location>
</feature>
<dbReference type="GO" id="GO:0016020">
    <property type="term" value="C:membrane"/>
    <property type="evidence" value="ECO:0007669"/>
    <property type="project" value="UniProtKB-SubCell"/>
</dbReference>
<feature type="transmembrane region" description="Helical" evidence="6">
    <location>
        <begin position="271"/>
        <end position="291"/>
    </location>
</feature>
<protein>
    <recommendedName>
        <fullName evidence="9">EamA domain-containing protein</fullName>
    </recommendedName>
</protein>
<comment type="subcellular location">
    <subcellularLocation>
        <location evidence="1">Membrane</location>
        <topology evidence="1">Multi-pass membrane protein</topology>
    </subcellularLocation>
</comment>
<dbReference type="GeneID" id="16070736"/>
<evidence type="ECO:0000256" key="6">
    <source>
        <dbReference type="SAM" id="Phobius"/>
    </source>
</evidence>
<dbReference type="InterPro" id="IPR037185">
    <property type="entry name" value="EmrE-like"/>
</dbReference>
<feature type="region of interest" description="Disordered" evidence="5">
    <location>
        <begin position="1"/>
        <end position="44"/>
    </location>
</feature>
<feature type="compositionally biased region" description="Low complexity" evidence="5">
    <location>
        <begin position="566"/>
        <end position="578"/>
    </location>
</feature>
<dbReference type="InterPro" id="IPR050638">
    <property type="entry name" value="AA-Vitamin_Transporters"/>
</dbReference>
<keyword evidence="2 6" id="KW-0812">Transmembrane</keyword>
<dbReference type="RefSeq" id="XP_004990183.1">
    <property type="nucleotide sequence ID" value="XM_004990126.1"/>
</dbReference>
<evidence type="ECO:0000313" key="8">
    <source>
        <dbReference type="Proteomes" id="UP000007799"/>
    </source>
</evidence>
<feature type="transmembrane region" description="Helical" evidence="6">
    <location>
        <begin position="390"/>
        <end position="411"/>
    </location>
</feature>
<reference evidence="7" key="1">
    <citation type="submission" date="2009-08" db="EMBL/GenBank/DDBJ databases">
        <title>Annotation of Salpingoeca rosetta.</title>
        <authorList>
            <consortium name="The Broad Institute Genome Sequencing Platform"/>
            <person name="Russ C."/>
            <person name="Cuomo C."/>
            <person name="Burger G."/>
            <person name="Gray M.W."/>
            <person name="Holland P.W.H."/>
            <person name="King N."/>
            <person name="Lang F.B.F."/>
            <person name="Roger A.J."/>
            <person name="Ruiz-Trillo I."/>
            <person name="Young S.K."/>
            <person name="Zeng Q."/>
            <person name="Gargeya S."/>
            <person name="Alvarado L."/>
            <person name="Berlin A."/>
            <person name="Chapman S.B."/>
            <person name="Chen Z."/>
            <person name="Freedman E."/>
            <person name="Gellesch M."/>
            <person name="Goldberg J."/>
            <person name="Griggs A."/>
            <person name="Gujja S."/>
            <person name="Heilman E."/>
            <person name="Heiman D."/>
            <person name="Howarth C."/>
            <person name="Mehta T."/>
            <person name="Neiman D."/>
            <person name="Pearson M."/>
            <person name="Roberts A."/>
            <person name="Saif S."/>
            <person name="Shea T."/>
            <person name="Shenoy N."/>
            <person name="Sisk P."/>
            <person name="Stolte C."/>
            <person name="Sykes S."/>
            <person name="White J."/>
            <person name="Yandava C."/>
            <person name="Haas B."/>
            <person name="Nusbaum C."/>
            <person name="Birren B."/>
        </authorList>
    </citation>
    <scope>NUCLEOTIDE SEQUENCE [LARGE SCALE GENOMIC DNA]</scope>
    <source>
        <strain evidence="7">ATCC 50818</strain>
    </source>
</reference>
<feature type="transmembrane region" description="Helical" evidence="6">
    <location>
        <begin position="303"/>
        <end position="325"/>
    </location>
</feature>